<dbReference type="EMBL" id="AP025523">
    <property type="protein sequence ID" value="BDE06822.1"/>
    <property type="molecule type" value="Genomic_DNA"/>
</dbReference>
<protein>
    <recommendedName>
        <fullName evidence="1">Fic/DOC N-terminal domain-containing protein</fullName>
    </recommendedName>
</protein>
<reference evidence="2 3" key="1">
    <citation type="journal article" date="2022" name="ISME Commun">
        <title>Vulcanimicrobium alpinus gen. nov. sp. nov., the first cultivated representative of the candidate phylum 'Eremiobacterota', is a metabolically versatile aerobic anoxygenic phototroph.</title>
        <authorList>
            <person name="Yabe S."/>
            <person name="Muto K."/>
            <person name="Abe K."/>
            <person name="Yokota A."/>
            <person name="Staudigel H."/>
            <person name="Tebo B.M."/>
        </authorList>
    </citation>
    <scope>NUCLEOTIDE SEQUENCE [LARGE SCALE GENOMIC DNA]</scope>
    <source>
        <strain evidence="2 3">WC8-2</strain>
    </source>
</reference>
<accession>A0AAN2CAP6</accession>
<dbReference type="RefSeq" id="WP_317994466.1">
    <property type="nucleotide sequence ID" value="NZ_AP025523.1"/>
</dbReference>
<organism evidence="2 3">
    <name type="scientific">Vulcanimicrobium alpinum</name>
    <dbReference type="NCBI Taxonomy" id="3016050"/>
    <lineage>
        <taxon>Bacteria</taxon>
        <taxon>Bacillati</taxon>
        <taxon>Vulcanimicrobiota</taxon>
        <taxon>Vulcanimicrobiia</taxon>
        <taxon>Vulcanimicrobiales</taxon>
        <taxon>Vulcanimicrobiaceae</taxon>
        <taxon>Vulcanimicrobium</taxon>
    </lineage>
</organism>
<dbReference type="KEGG" id="vab:WPS_20980"/>
<evidence type="ECO:0000259" key="1">
    <source>
        <dbReference type="Pfam" id="PF13784"/>
    </source>
</evidence>
<gene>
    <name evidence="2" type="ORF">WPS_20980</name>
</gene>
<dbReference type="AlphaFoldDB" id="A0AAN2CAP6"/>
<evidence type="ECO:0000313" key="3">
    <source>
        <dbReference type="Proteomes" id="UP001317532"/>
    </source>
</evidence>
<dbReference type="Pfam" id="PF13784">
    <property type="entry name" value="Fic_N"/>
    <property type="match status" value="1"/>
</dbReference>
<keyword evidence="3" id="KW-1185">Reference proteome</keyword>
<name>A0AAN2CAP6_UNVUL</name>
<proteinExistence type="predicted"/>
<dbReference type="Proteomes" id="UP001317532">
    <property type="component" value="Chromosome"/>
</dbReference>
<feature type="domain" description="Fic/DOC N-terminal" evidence="1">
    <location>
        <begin position="50"/>
        <end position="109"/>
    </location>
</feature>
<sequence>MGTYVTHLWTAPQAGIGVPRRERWSGRYQAYIPDQLAGRRFILSADIAADVSDAELAIARLDARARALADTEALARLLLRAESVASSHIEGLRIAPARVLRAAAGVDPRRIRQPTRCSETSTR</sequence>
<evidence type="ECO:0000313" key="2">
    <source>
        <dbReference type="EMBL" id="BDE06822.1"/>
    </source>
</evidence>
<dbReference type="InterPro" id="IPR025758">
    <property type="entry name" value="Fic/DOC_N"/>
</dbReference>